<sequence>MVYYVEILRLLRTQDDTVKILCKDYNNNN</sequence>
<dbReference type="AlphaFoldDB" id="A0A1H0YJY6"/>
<name>A0A1H0YJY6_9FLAO</name>
<keyword evidence="2" id="KW-1185">Reference proteome</keyword>
<reference evidence="2" key="1">
    <citation type="submission" date="2016-10" db="EMBL/GenBank/DDBJ databases">
        <authorList>
            <person name="Varghese N."/>
            <person name="Submissions S."/>
        </authorList>
    </citation>
    <scope>NUCLEOTIDE SEQUENCE [LARGE SCALE GENOMIC DNA]</scope>
    <source>
        <strain evidence="2">DSM 17072</strain>
    </source>
</reference>
<organism evidence="1 2">
    <name type="scientific">Chryseobacterium soldanellicola</name>
    <dbReference type="NCBI Taxonomy" id="311333"/>
    <lineage>
        <taxon>Bacteria</taxon>
        <taxon>Pseudomonadati</taxon>
        <taxon>Bacteroidota</taxon>
        <taxon>Flavobacteriia</taxon>
        <taxon>Flavobacteriales</taxon>
        <taxon>Weeksellaceae</taxon>
        <taxon>Chryseobacterium group</taxon>
        <taxon>Chryseobacterium</taxon>
    </lineage>
</organism>
<proteinExistence type="predicted"/>
<protein>
    <submittedName>
        <fullName evidence="1">Uncharacterized protein</fullName>
    </submittedName>
</protein>
<dbReference type="Proteomes" id="UP000199627">
    <property type="component" value="Unassembled WGS sequence"/>
</dbReference>
<gene>
    <name evidence="1" type="ORF">SAMN05421664_0765</name>
</gene>
<accession>A0A1H0YJY6</accession>
<evidence type="ECO:0000313" key="2">
    <source>
        <dbReference type="Proteomes" id="UP000199627"/>
    </source>
</evidence>
<dbReference type="EMBL" id="FNKL01000001">
    <property type="protein sequence ID" value="SDQ15340.1"/>
    <property type="molecule type" value="Genomic_DNA"/>
</dbReference>
<evidence type="ECO:0000313" key="1">
    <source>
        <dbReference type="EMBL" id="SDQ15340.1"/>
    </source>
</evidence>